<accession>V3ZNL1</accession>
<dbReference type="NCBIfam" id="TIGR00231">
    <property type="entry name" value="small_GTP"/>
    <property type="match status" value="1"/>
</dbReference>
<proteinExistence type="inferred from homology"/>
<dbReference type="GO" id="GO:0003924">
    <property type="term" value="F:GTPase activity"/>
    <property type="evidence" value="ECO:0007669"/>
    <property type="project" value="InterPro"/>
</dbReference>
<dbReference type="OrthoDB" id="6043101at2759"/>
<dbReference type="PRINTS" id="PR00449">
    <property type="entry name" value="RASTRNSFRMNG"/>
</dbReference>
<keyword evidence="9" id="KW-0636">Prenylation</keyword>
<dbReference type="GO" id="GO:0005525">
    <property type="term" value="F:GTP binding"/>
    <property type="evidence" value="ECO:0007669"/>
    <property type="project" value="UniProtKB-KW"/>
</dbReference>
<comment type="subcellular location">
    <subcellularLocation>
        <location evidence="1">Cell membrane</location>
        <topology evidence="1">Lipid-anchor</topology>
        <orientation evidence="1">Cytoplasmic side</orientation>
    </subcellularLocation>
</comment>
<evidence type="ECO:0000313" key="11">
    <source>
        <dbReference type="Proteomes" id="UP000030746"/>
    </source>
</evidence>
<dbReference type="SMART" id="SM00173">
    <property type="entry name" value="RAS"/>
    <property type="match status" value="1"/>
</dbReference>
<dbReference type="PROSITE" id="PS51419">
    <property type="entry name" value="RAB"/>
    <property type="match status" value="1"/>
</dbReference>
<dbReference type="KEGG" id="lgi:LOTGIDRAFT_170072"/>
<organism evidence="10 11">
    <name type="scientific">Lottia gigantea</name>
    <name type="common">Giant owl limpet</name>
    <dbReference type="NCBI Taxonomy" id="225164"/>
    <lineage>
        <taxon>Eukaryota</taxon>
        <taxon>Metazoa</taxon>
        <taxon>Spiralia</taxon>
        <taxon>Lophotrochozoa</taxon>
        <taxon>Mollusca</taxon>
        <taxon>Gastropoda</taxon>
        <taxon>Patellogastropoda</taxon>
        <taxon>Lottioidea</taxon>
        <taxon>Lottiidae</taxon>
        <taxon>Lottia</taxon>
    </lineage>
</organism>
<protein>
    <submittedName>
        <fullName evidence="10">Uncharacterized protein</fullName>
    </submittedName>
</protein>
<dbReference type="STRING" id="225164.V3ZNL1"/>
<dbReference type="InterPro" id="IPR005225">
    <property type="entry name" value="Small_GTP-bd"/>
</dbReference>
<evidence type="ECO:0000256" key="5">
    <source>
        <dbReference type="ARBA" id="ARBA00022741"/>
    </source>
</evidence>
<keyword evidence="5" id="KW-0547">Nucleotide-binding</keyword>
<dbReference type="CDD" id="cd00157">
    <property type="entry name" value="Rho"/>
    <property type="match status" value="1"/>
</dbReference>
<keyword evidence="3" id="KW-1003">Cell membrane</keyword>
<dbReference type="OMA" id="CSAKHQE"/>
<dbReference type="PANTHER" id="PTHR24072">
    <property type="entry name" value="RHO FAMILY GTPASE"/>
    <property type="match status" value="1"/>
</dbReference>
<dbReference type="Proteomes" id="UP000030746">
    <property type="component" value="Unassembled WGS sequence"/>
</dbReference>
<keyword evidence="8" id="KW-0449">Lipoprotein</keyword>
<dbReference type="GO" id="GO:0005886">
    <property type="term" value="C:plasma membrane"/>
    <property type="evidence" value="ECO:0007669"/>
    <property type="project" value="UniProtKB-SubCell"/>
</dbReference>
<keyword evidence="4" id="KW-0488">Methylation</keyword>
<dbReference type="RefSeq" id="XP_009066944.1">
    <property type="nucleotide sequence ID" value="XM_009068696.1"/>
</dbReference>
<dbReference type="GeneID" id="20241312"/>
<dbReference type="EMBL" id="KB203918">
    <property type="protein sequence ID" value="ESO82441.1"/>
    <property type="molecule type" value="Genomic_DNA"/>
</dbReference>
<evidence type="ECO:0000256" key="9">
    <source>
        <dbReference type="ARBA" id="ARBA00023289"/>
    </source>
</evidence>
<dbReference type="Pfam" id="PF00071">
    <property type="entry name" value="Ras"/>
    <property type="match status" value="1"/>
</dbReference>
<dbReference type="InterPro" id="IPR027417">
    <property type="entry name" value="P-loop_NTPase"/>
</dbReference>
<evidence type="ECO:0000256" key="2">
    <source>
        <dbReference type="ARBA" id="ARBA00010142"/>
    </source>
</evidence>
<dbReference type="HOGENOM" id="CLU_041217_21_2_1"/>
<keyword evidence="6" id="KW-0342">GTP-binding</keyword>
<evidence type="ECO:0000256" key="8">
    <source>
        <dbReference type="ARBA" id="ARBA00023288"/>
    </source>
</evidence>
<dbReference type="SMART" id="SM00175">
    <property type="entry name" value="RAB"/>
    <property type="match status" value="1"/>
</dbReference>
<name>V3ZNL1_LOTGI</name>
<dbReference type="PROSITE" id="PS51421">
    <property type="entry name" value="RAS"/>
    <property type="match status" value="1"/>
</dbReference>
<dbReference type="AlphaFoldDB" id="V3ZNL1"/>
<gene>
    <name evidence="10" type="ORF">LOTGIDRAFT_170072</name>
</gene>
<reference evidence="10 11" key="1">
    <citation type="journal article" date="2013" name="Nature">
        <title>Insights into bilaterian evolution from three spiralian genomes.</title>
        <authorList>
            <person name="Simakov O."/>
            <person name="Marletaz F."/>
            <person name="Cho S.J."/>
            <person name="Edsinger-Gonzales E."/>
            <person name="Havlak P."/>
            <person name="Hellsten U."/>
            <person name="Kuo D.H."/>
            <person name="Larsson T."/>
            <person name="Lv J."/>
            <person name="Arendt D."/>
            <person name="Savage R."/>
            <person name="Osoegawa K."/>
            <person name="de Jong P."/>
            <person name="Grimwood J."/>
            <person name="Chapman J.A."/>
            <person name="Shapiro H."/>
            <person name="Aerts A."/>
            <person name="Otillar R.P."/>
            <person name="Terry A.Y."/>
            <person name="Boore J.L."/>
            <person name="Grigoriev I.V."/>
            <person name="Lindberg D.R."/>
            <person name="Seaver E.C."/>
            <person name="Weisblat D.A."/>
            <person name="Putnam N.H."/>
            <person name="Rokhsar D.S."/>
        </authorList>
    </citation>
    <scope>NUCLEOTIDE SEQUENCE [LARGE SCALE GENOMIC DNA]</scope>
</reference>
<dbReference type="CTD" id="20241312"/>
<evidence type="ECO:0000256" key="1">
    <source>
        <dbReference type="ARBA" id="ARBA00004342"/>
    </source>
</evidence>
<evidence type="ECO:0000256" key="4">
    <source>
        <dbReference type="ARBA" id="ARBA00022481"/>
    </source>
</evidence>
<dbReference type="FunFam" id="3.40.50.300:FF:000983">
    <property type="entry name" value="Rho family GTPase"/>
    <property type="match status" value="1"/>
</dbReference>
<dbReference type="Gene3D" id="3.40.50.300">
    <property type="entry name" value="P-loop containing nucleotide triphosphate hydrolases"/>
    <property type="match status" value="1"/>
</dbReference>
<evidence type="ECO:0000256" key="6">
    <source>
        <dbReference type="ARBA" id="ARBA00023134"/>
    </source>
</evidence>
<dbReference type="SMART" id="SM00174">
    <property type="entry name" value="RHO"/>
    <property type="match status" value="1"/>
</dbReference>
<dbReference type="InterPro" id="IPR003578">
    <property type="entry name" value="Small_GTPase_Rho"/>
</dbReference>
<evidence type="ECO:0000256" key="3">
    <source>
        <dbReference type="ARBA" id="ARBA00022475"/>
    </source>
</evidence>
<dbReference type="InterPro" id="IPR001806">
    <property type="entry name" value="Small_GTPase"/>
</dbReference>
<sequence>MEDPSDEDTNYRPAVRKKLVVVGDGECGKTCLLHRYTHNQFLPEMYIPTVFDTCVHETTYNDKQVELVLHDTAGQEDFEVLRPLSYPDSDVILLCFSVDNADSLQNVAERWAPEIRHYCGNVPIILVGNKIDLRCDVTNGIFTNKLRYISYEEGNSIARRIGADVYCECSAKYNSSVTEIFEQALRLAMLNTRRKKR</sequence>
<keyword evidence="7" id="KW-0472">Membrane</keyword>
<keyword evidence="11" id="KW-1185">Reference proteome</keyword>
<dbReference type="PROSITE" id="PS51420">
    <property type="entry name" value="RHO"/>
    <property type="match status" value="1"/>
</dbReference>
<evidence type="ECO:0000313" key="10">
    <source>
        <dbReference type="EMBL" id="ESO82441.1"/>
    </source>
</evidence>
<dbReference type="GO" id="GO:0007264">
    <property type="term" value="P:small GTPase-mediated signal transduction"/>
    <property type="evidence" value="ECO:0007669"/>
    <property type="project" value="InterPro"/>
</dbReference>
<comment type="similarity">
    <text evidence="2">Belongs to the small GTPase superfamily. Rho family.</text>
</comment>
<evidence type="ECO:0000256" key="7">
    <source>
        <dbReference type="ARBA" id="ARBA00023136"/>
    </source>
</evidence>
<dbReference type="SUPFAM" id="SSF52540">
    <property type="entry name" value="P-loop containing nucleoside triphosphate hydrolases"/>
    <property type="match status" value="1"/>
</dbReference>